<dbReference type="InterPro" id="IPR013525">
    <property type="entry name" value="ABC2_TM"/>
</dbReference>
<dbReference type="Pfam" id="PF01061">
    <property type="entry name" value="ABC2_membrane"/>
    <property type="match status" value="2"/>
</dbReference>
<comment type="caution">
    <text evidence="12">The sequence shown here is derived from an EMBL/GenBank/DDBJ whole genome shotgun (WGS) entry which is preliminary data.</text>
</comment>
<evidence type="ECO:0000256" key="8">
    <source>
        <dbReference type="ARBA" id="ARBA00023136"/>
    </source>
</evidence>
<keyword evidence="6" id="KW-0067">ATP-binding</keyword>
<comment type="similarity">
    <text evidence="2">Belongs to the ABC transporter superfamily. ABCG family. PDR (TC 3.A.1.205) subfamily.</text>
</comment>
<accession>A0ABR0XFC4</accession>
<feature type="region of interest" description="Disordered" evidence="9">
    <location>
        <begin position="758"/>
        <end position="780"/>
    </location>
</feature>
<feature type="transmembrane region" description="Helical" evidence="10">
    <location>
        <begin position="714"/>
        <end position="739"/>
    </location>
</feature>
<keyword evidence="13" id="KW-1185">Reference proteome</keyword>
<dbReference type="InterPro" id="IPR027417">
    <property type="entry name" value="P-loop_NTPase"/>
</dbReference>
<dbReference type="InterPro" id="IPR034001">
    <property type="entry name" value="ABCG_PDR_1"/>
</dbReference>
<feature type="transmembrane region" description="Helical" evidence="10">
    <location>
        <begin position="488"/>
        <end position="512"/>
    </location>
</feature>
<dbReference type="InterPro" id="IPR003439">
    <property type="entry name" value="ABC_transporter-like_ATP-bd"/>
</dbReference>
<name>A0ABR0XFC4_REHGL</name>
<dbReference type="EMBL" id="JABTTQ020000005">
    <property type="protein sequence ID" value="KAK6157909.1"/>
    <property type="molecule type" value="Genomic_DNA"/>
</dbReference>
<evidence type="ECO:0000256" key="5">
    <source>
        <dbReference type="ARBA" id="ARBA00022741"/>
    </source>
</evidence>
<dbReference type="CDD" id="cd03233">
    <property type="entry name" value="ABCG_PDR_domain1"/>
    <property type="match status" value="1"/>
</dbReference>
<feature type="transmembrane region" description="Helical" evidence="10">
    <location>
        <begin position="632"/>
        <end position="653"/>
    </location>
</feature>
<evidence type="ECO:0000256" key="10">
    <source>
        <dbReference type="SAM" id="Phobius"/>
    </source>
</evidence>
<evidence type="ECO:0000256" key="6">
    <source>
        <dbReference type="ARBA" id="ARBA00022840"/>
    </source>
</evidence>
<feature type="transmembrane region" description="Helical" evidence="10">
    <location>
        <begin position="1179"/>
        <end position="1202"/>
    </location>
</feature>
<evidence type="ECO:0000256" key="9">
    <source>
        <dbReference type="SAM" id="MobiDB-lite"/>
    </source>
</evidence>
<evidence type="ECO:0000256" key="2">
    <source>
        <dbReference type="ARBA" id="ARBA00006012"/>
    </source>
</evidence>
<feature type="transmembrane region" description="Helical" evidence="10">
    <location>
        <begin position="1261"/>
        <end position="1284"/>
    </location>
</feature>
<dbReference type="PROSITE" id="PS50893">
    <property type="entry name" value="ABC_TRANSPORTER_2"/>
    <property type="match status" value="2"/>
</dbReference>
<keyword evidence="4 10" id="KW-0812">Transmembrane</keyword>
<proteinExistence type="inferred from homology"/>
<feature type="domain" description="ABC transporter" evidence="11">
    <location>
        <begin position="798"/>
        <end position="1054"/>
    </location>
</feature>
<keyword evidence="7 10" id="KW-1133">Transmembrane helix</keyword>
<evidence type="ECO:0000259" key="11">
    <source>
        <dbReference type="PROSITE" id="PS50893"/>
    </source>
</evidence>
<sequence length="1292" mass="145317">MAQLIGPAEIESARLELGRSLRSSFRRGSSLRSNSALSSGRHNEFDDGTMAQWAQIDRLPTYNRLRASLFDENESGGNEGKKVVDVTKLGSHERHMFIEKLIRHIEHDNLKLLHKMRRRIDKVGVKLPTIEVRYENLRVEAKCQVVDGKPLPTLWNTLKSILLDLTRLPGLPSQDAHVNILKDVSGTLKPGRMTLLLGPPGCGKTTLLKALSGNLDKSLKVTGEISYNGYKLEEFIPQKTSAYIGQYDVHVPEMTVRETLDFSSHCLGIGSRAEIMAEAISVEGQKTSLQTDYILKIIGLDICADTLYGDQMRRGISGGQKKRLTTGEMLVGPTRALFMDEISNGLDSSTTYQIISCLQQVAHITDATILVSLLQPAPETFDLFDDIMLMGEGKIVYHGPRADVISRKDQEQYWHFTQQPYSYVSVDAFSRKFKESRHGTKLLEELSVPFDKSMSHKSAISFNKYSLPKWSLFKTCMSREYLLFKRNAFVYIFKSVQFLFIAIVCMTVFLRTQMGIDLIHANSYMGALFFTLVILLIDGIPELFFTVARLEVFHKQRDFYFYPAWAFAIPASILKIPLSLLQAVVWTSLTYYVIGYSPEAERFFQQMLLIFSVHLCTSSLFRFLASVFQSNVASSTAGSLALLFAMLFSGFMIPKPSMPGWLDWAFWVSPLSYGQIGFSVLEFLAPRWQKELPGNTTMGRQILENRGLDFGREYFWISIGALFGITLLLNVGFAVALTLSKPRRSRVIISSEKLSQLQGSEEPDNKAHTEEHSKLSAPITSAKSHAGRMVLPFEPLSLVFQDVQYYVETPPAMKERGFTEKRLQLLCGITGAFRPGVLTALMGVSGAGKTTLLDVLSGRKTTGTVEGEIKVGGYPKVQSTFARISGYCEQSDIHSPNITVEESVIFSAWLRLHSDIDAKTRYEFVKEVLETIELDEIKDALVGMPGVDGLSTEQRKRLTIAVELVANPSIIFMDEPTTGLDARSAAIVMRAVKNVADTGRTIVCTIHQPRRLDSIQNLPLEAALVLLEKSFVQFDAFDAYAFRIFPLRRPVLGSSEESVSKLHNQQSLFTLLGSMYSSALFCGINNASSILSYVSVERTVVYREQFAGMYNPWAYSAAQVVVEIPYILAQTIAFTAITYPMIGYAWSAYKLFWYFYTMFCTMLYFTYLGMMLIAITPSFAIASILQSSVYTLLNLFSGFLIPRPQIPKWWVWYYYLTPTSWSLNGMLNSQFGDVDREIVVFGEPKAISAFLSDYFGYEHNMLPVIAVILIMYPIVFASIFSLCIGKLNYQKR</sequence>
<dbReference type="SMART" id="SM00382">
    <property type="entry name" value="AAA"/>
    <property type="match status" value="2"/>
</dbReference>
<organism evidence="12 13">
    <name type="scientific">Rehmannia glutinosa</name>
    <name type="common">Chinese foxglove</name>
    <dbReference type="NCBI Taxonomy" id="99300"/>
    <lineage>
        <taxon>Eukaryota</taxon>
        <taxon>Viridiplantae</taxon>
        <taxon>Streptophyta</taxon>
        <taxon>Embryophyta</taxon>
        <taxon>Tracheophyta</taxon>
        <taxon>Spermatophyta</taxon>
        <taxon>Magnoliopsida</taxon>
        <taxon>eudicotyledons</taxon>
        <taxon>Gunneridae</taxon>
        <taxon>Pentapetalae</taxon>
        <taxon>asterids</taxon>
        <taxon>lamiids</taxon>
        <taxon>Lamiales</taxon>
        <taxon>Orobanchaceae</taxon>
        <taxon>Rehmannieae</taxon>
        <taxon>Rehmannia</taxon>
    </lineage>
</organism>
<feature type="transmembrane region" description="Helical" evidence="10">
    <location>
        <begin position="524"/>
        <end position="547"/>
    </location>
</feature>
<keyword evidence="8 10" id="KW-0472">Membrane</keyword>
<dbReference type="Gene3D" id="3.40.50.300">
    <property type="entry name" value="P-loop containing nucleotide triphosphate hydrolases"/>
    <property type="match status" value="2"/>
</dbReference>
<dbReference type="Pfam" id="PF14510">
    <property type="entry name" value="ABC_trans_N"/>
    <property type="match status" value="1"/>
</dbReference>
<dbReference type="Pfam" id="PF08370">
    <property type="entry name" value="PDR_assoc"/>
    <property type="match status" value="1"/>
</dbReference>
<comment type="subcellular location">
    <subcellularLocation>
        <location evidence="1">Membrane</location>
        <topology evidence="1">Multi-pass membrane protein</topology>
    </subcellularLocation>
</comment>
<dbReference type="PANTHER" id="PTHR19241">
    <property type="entry name" value="ATP-BINDING CASSETTE TRANSPORTER"/>
    <property type="match status" value="1"/>
</dbReference>
<evidence type="ECO:0000256" key="4">
    <source>
        <dbReference type="ARBA" id="ARBA00022692"/>
    </source>
</evidence>
<feature type="transmembrane region" description="Helical" evidence="10">
    <location>
        <begin position="559"/>
        <end position="583"/>
    </location>
</feature>
<evidence type="ECO:0000256" key="7">
    <source>
        <dbReference type="ARBA" id="ARBA00022989"/>
    </source>
</evidence>
<evidence type="ECO:0000256" key="1">
    <source>
        <dbReference type="ARBA" id="ARBA00004141"/>
    </source>
</evidence>
<dbReference type="InterPro" id="IPR003593">
    <property type="entry name" value="AAA+_ATPase"/>
</dbReference>
<feature type="compositionally biased region" description="Basic and acidic residues" evidence="9">
    <location>
        <begin position="763"/>
        <end position="774"/>
    </location>
</feature>
<evidence type="ECO:0000256" key="3">
    <source>
        <dbReference type="ARBA" id="ARBA00022448"/>
    </source>
</evidence>
<feature type="transmembrane region" description="Helical" evidence="10">
    <location>
        <begin position="1113"/>
        <end position="1139"/>
    </location>
</feature>
<dbReference type="Pfam" id="PF00005">
    <property type="entry name" value="ABC_tran"/>
    <property type="match status" value="2"/>
</dbReference>
<reference evidence="12 13" key="1">
    <citation type="journal article" date="2021" name="Comput. Struct. Biotechnol. J.">
        <title>De novo genome assembly of the potent medicinal plant Rehmannia glutinosa using nanopore technology.</title>
        <authorList>
            <person name="Ma L."/>
            <person name="Dong C."/>
            <person name="Song C."/>
            <person name="Wang X."/>
            <person name="Zheng X."/>
            <person name="Niu Y."/>
            <person name="Chen S."/>
            <person name="Feng W."/>
        </authorList>
    </citation>
    <scope>NUCLEOTIDE SEQUENCE [LARGE SCALE GENOMIC DNA]</scope>
    <source>
        <strain evidence="12">DH-2019</strain>
    </source>
</reference>
<feature type="transmembrane region" description="Helical" evidence="10">
    <location>
        <begin position="1151"/>
        <end position="1173"/>
    </location>
</feature>
<evidence type="ECO:0000313" key="12">
    <source>
        <dbReference type="EMBL" id="KAK6157909.1"/>
    </source>
</evidence>
<feature type="transmembrane region" description="Helical" evidence="10">
    <location>
        <begin position="603"/>
        <end position="625"/>
    </location>
</feature>
<dbReference type="InterPro" id="IPR013581">
    <property type="entry name" value="PDR_assoc"/>
</dbReference>
<protein>
    <recommendedName>
        <fullName evidence="11">ABC transporter domain-containing protein</fullName>
    </recommendedName>
</protein>
<keyword evidence="3" id="KW-0813">Transport</keyword>
<feature type="domain" description="ABC transporter" evidence="11">
    <location>
        <begin position="166"/>
        <end position="417"/>
    </location>
</feature>
<keyword evidence="5" id="KW-0547">Nucleotide-binding</keyword>
<dbReference type="InterPro" id="IPR029481">
    <property type="entry name" value="ABC_trans_N"/>
</dbReference>
<dbReference type="SUPFAM" id="SSF52540">
    <property type="entry name" value="P-loop containing nucleoside triphosphate hydrolases"/>
    <property type="match status" value="2"/>
</dbReference>
<evidence type="ECO:0000313" key="13">
    <source>
        <dbReference type="Proteomes" id="UP001318860"/>
    </source>
</evidence>
<dbReference type="Proteomes" id="UP001318860">
    <property type="component" value="Unassembled WGS sequence"/>
</dbReference>
<gene>
    <name evidence="12" type="ORF">DH2020_012157</name>
</gene>